<keyword evidence="1" id="KW-1133">Transmembrane helix</keyword>
<feature type="transmembrane region" description="Helical" evidence="1">
    <location>
        <begin position="21"/>
        <end position="46"/>
    </location>
</feature>
<gene>
    <name evidence="2" type="ORF">GOODEAATRI_014053</name>
</gene>
<comment type="caution">
    <text evidence="2">The sequence shown here is derived from an EMBL/GenBank/DDBJ whole genome shotgun (WGS) entry which is preliminary data.</text>
</comment>
<dbReference type="Proteomes" id="UP001476798">
    <property type="component" value="Unassembled WGS sequence"/>
</dbReference>
<name>A0ABV0P405_9TELE</name>
<evidence type="ECO:0000313" key="2">
    <source>
        <dbReference type="EMBL" id="MEQ2178445.1"/>
    </source>
</evidence>
<keyword evidence="1" id="KW-0812">Transmembrane</keyword>
<reference evidence="2 3" key="1">
    <citation type="submission" date="2021-06" db="EMBL/GenBank/DDBJ databases">
        <authorList>
            <person name="Palmer J.M."/>
        </authorList>
    </citation>
    <scope>NUCLEOTIDE SEQUENCE [LARGE SCALE GENOMIC DNA]</scope>
    <source>
        <strain evidence="2 3">GA_2019</strain>
        <tissue evidence="2">Muscle</tissue>
    </source>
</reference>
<keyword evidence="1" id="KW-0472">Membrane</keyword>
<feature type="transmembrane region" description="Helical" evidence="1">
    <location>
        <begin position="52"/>
        <end position="69"/>
    </location>
</feature>
<protein>
    <submittedName>
        <fullName evidence="2">Uncharacterized protein</fullName>
    </submittedName>
</protein>
<sequence>KRTLSVLRLNPRQPYPLVKCLFWDGFHVPGLFGVILIGRCSAAGLGTSVGHAVFPSGGLIFFGILVLVFF</sequence>
<accession>A0ABV0P405</accession>
<proteinExistence type="predicted"/>
<keyword evidence="3" id="KW-1185">Reference proteome</keyword>
<organism evidence="2 3">
    <name type="scientific">Goodea atripinnis</name>
    <dbReference type="NCBI Taxonomy" id="208336"/>
    <lineage>
        <taxon>Eukaryota</taxon>
        <taxon>Metazoa</taxon>
        <taxon>Chordata</taxon>
        <taxon>Craniata</taxon>
        <taxon>Vertebrata</taxon>
        <taxon>Euteleostomi</taxon>
        <taxon>Actinopterygii</taxon>
        <taxon>Neopterygii</taxon>
        <taxon>Teleostei</taxon>
        <taxon>Neoteleostei</taxon>
        <taxon>Acanthomorphata</taxon>
        <taxon>Ovalentaria</taxon>
        <taxon>Atherinomorphae</taxon>
        <taxon>Cyprinodontiformes</taxon>
        <taxon>Goodeidae</taxon>
        <taxon>Goodea</taxon>
    </lineage>
</organism>
<feature type="non-terminal residue" evidence="2">
    <location>
        <position position="1"/>
    </location>
</feature>
<evidence type="ECO:0000256" key="1">
    <source>
        <dbReference type="SAM" id="Phobius"/>
    </source>
</evidence>
<evidence type="ECO:0000313" key="3">
    <source>
        <dbReference type="Proteomes" id="UP001476798"/>
    </source>
</evidence>
<dbReference type="EMBL" id="JAHRIO010060943">
    <property type="protein sequence ID" value="MEQ2178445.1"/>
    <property type="molecule type" value="Genomic_DNA"/>
</dbReference>